<keyword evidence="4 7" id="KW-0812">Transmembrane</keyword>
<keyword evidence="2 7" id="KW-0813">Transport</keyword>
<comment type="similarity">
    <text evidence="7">Belongs to the binding-protein-dependent transport system permease family.</text>
</comment>
<dbReference type="GO" id="GO:0005886">
    <property type="term" value="C:plasma membrane"/>
    <property type="evidence" value="ECO:0007669"/>
    <property type="project" value="UniProtKB-SubCell"/>
</dbReference>
<keyword evidence="12" id="KW-1185">Reference proteome</keyword>
<dbReference type="AlphaFoldDB" id="A0A0K9YLK0"/>
<dbReference type="EMBL" id="BJON01000020">
    <property type="protein sequence ID" value="GED71274.1"/>
    <property type="molecule type" value="Genomic_DNA"/>
</dbReference>
<evidence type="ECO:0000256" key="2">
    <source>
        <dbReference type="ARBA" id="ARBA00022448"/>
    </source>
</evidence>
<reference evidence="10" key="2">
    <citation type="submission" date="2015-07" db="EMBL/GenBank/DDBJ databases">
        <title>MeaNS - Measles Nucleotide Surveillance Program.</title>
        <authorList>
            <person name="Tran T."/>
            <person name="Druce J."/>
        </authorList>
    </citation>
    <scope>NUCLEOTIDE SEQUENCE</scope>
    <source>
        <strain evidence="10">DSM 9887</strain>
    </source>
</reference>
<evidence type="ECO:0000313" key="10">
    <source>
        <dbReference type="EMBL" id="KNB69569.1"/>
    </source>
</evidence>
<dbReference type="CDD" id="cd06261">
    <property type="entry name" value="TM_PBP2"/>
    <property type="match status" value="1"/>
</dbReference>
<accession>A0A0K9YLK0</accession>
<reference evidence="9 12" key="3">
    <citation type="submission" date="2019-06" db="EMBL/GenBank/DDBJ databases">
        <title>Whole genome shotgun sequence of Brevibacillus reuszeri NBRC 15719.</title>
        <authorList>
            <person name="Hosoyama A."/>
            <person name="Uohara A."/>
            <person name="Ohji S."/>
            <person name="Ichikawa N."/>
        </authorList>
    </citation>
    <scope>NUCLEOTIDE SEQUENCE [LARGE SCALE GENOMIC DNA]</scope>
    <source>
        <strain evidence="9 12">NBRC 15719</strain>
    </source>
</reference>
<dbReference type="PROSITE" id="PS50928">
    <property type="entry name" value="ABC_TM1"/>
    <property type="match status" value="1"/>
</dbReference>
<feature type="domain" description="ABC transmembrane type-1" evidence="8">
    <location>
        <begin position="96"/>
        <end position="297"/>
    </location>
</feature>
<dbReference type="Gene3D" id="1.10.3720.10">
    <property type="entry name" value="MetI-like"/>
    <property type="match status" value="1"/>
</dbReference>
<feature type="transmembrane region" description="Helical" evidence="7">
    <location>
        <begin position="274"/>
        <end position="300"/>
    </location>
</feature>
<dbReference type="Proteomes" id="UP000319578">
    <property type="component" value="Unassembled WGS sequence"/>
</dbReference>
<keyword evidence="3" id="KW-1003">Cell membrane</keyword>
<reference evidence="11" key="1">
    <citation type="submission" date="2015-07" db="EMBL/GenBank/DDBJ databases">
        <title>Genome sequencing project for genomic taxonomy and phylogenomics of Bacillus-like bacteria.</title>
        <authorList>
            <person name="Liu B."/>
            <person name="Wang J."/>
            <person name="Zhu Y."/>
            <person name="Liu G."/>
            <person name="Chen Q."/>
            <person name="Chen Z."/>
            <person name="Lan J."/>
            <person name="Che J."/>
            <person name="Ge C."/>
            <person name="Shi H."/>
            <person name="Pan Z."/>
            <person name="Liu X."/>
        </authorList>
    </citation>
    <scope>NUCLEOTIDE SEQUENCE [LARGE SCALE GENOMIC DNA]</scope>
    <source>
        <strain evidence="11">DSM 9887</strain>
    </source>
</reference>
<evidence type="ECO:0000256" key="5">
    <source>
        <dbReference type="ARBA" id="ARBA00022989"/>
    </source>
</evidence>
<organism evidence="10 11">
    <name type="scientific">Brevibacillus reuszeri</name>
    <dbReference type="NCBI Taxonomy" id="54915"/>
    <lineage>
        <taxon>Bacteria</taxon>
        <taxon>Bacillati</taxon>
        <taxon>Bacillota</taxon>
        <taxon>Bacilli</taxon>
        <taxon>Bacillales</taxon>
        <taxon>Paenibacillaceae</taxon>
        <taxon>Brevibacillus</taxon>
    </lineage>
</organism>
<keyword evidence="5 7" id="KW-1133">Transmembrane helix</keyword>
<sequence length="308" mass="33960">MAGYIVKRLFASILTMFVLVTITFFLMHAVPGGPFSPAEERKVPKSVMEKMEAKFGLNEPVGVQYVNYLKSIAQGDLGFSFKQSDVTVNELISRGFPVSAKVGLVAIVLALIIGMLLGITSAIKRGKWADWASMIFATVGISIPNFVLTVLMLFLFAVVLKLLPTYGLSSWKHYILPVVGLAFGPIAYIARLMRSSMLEVMRQDYILTARAKGVPEYRVIFKHALKNAIIPIVTYLGPLVAALLTGSFIVERVFSIPGIGRDFVTGISDRDYSVILGLTVFLGLFIIIANFIVDILYAVIDRRVKIEE</sequence>
<feature type="transmembrane region" description="Helical" evidence="7">
    <location>
        <begin position="135"/>
        <end position="162"/>
    </location>
</feature>
<keyword evidence="6 7" id="KW-0472">Membrane</keyword>
<dbReference type="STRING" id="54915.ADS79_27285"/>
<evidence type="ECO:0000256" key="6">
    <source>
        <dbReference type="ARBA" id="ARBA00023136"/>
    </source>
</evidence>
<comment type="subcellular location">
    <subcellularLocation>
        <location evidence="1 7">Cell membrane</location>
        <topology evidence="1 7">Multi-pass membrane protein</topology>
    </subcellularLocation>
</comment>
<feature type="transmembrane region" description="Helical" evidence="7">
    <location>
        <begin position="102"/>
        <end position="123"/>
    </location>
</feature>
<evidence type="ECO:0000256" key="4">
    <source>
        <dbReference type="ARBA" id="ARBA00022692"/>
    </source>
</evidence>
<dbReference type="Proteomes" id="UP000036834">
    <property type="component" value="Unassembled WGS sequence"/>
</dbReference>
<evidence type="ECO:0000313" key="12">
    <source>
        <dbReference type="Proteomes" id="UP000319578"/>
    </source>
</evidence>
<dbReference type="PANTHER" id="PTHR30465:SF93">
    <property type="entry name" value="OLIGOPEPTIDE TRANSPORT SYSTEM PERMEASE PROTEIN OPPB"/>
    <property type="match status" value="1"/>
</dbReference>
<evidence type="ECO:0000313" key="9">
    <source>
        <dbReference type="EMBL" id="GED71274.1"/>
    </source>
</evidence>
<proteinExistence type="inferred from homology"/>
<dbReference type="InterPro" id="IPR000515">
    <property type="entry name" value="MetI-like"/>
</dbReference>
<gene>
    <name evidence="10" type="ORF">ADS79_27285</name>
    <name evidence="9" type="ORF">BRE01_49760</name>
</gene>
<dbReference type="SUPFAM" id="SSF161098">
    <property type="entry name" value="MetI-like"/>
    <property type="match status" value="1"/>
</dbReference>
<evidence type="ECO:0000256" key="3">
    <source>
        <dbReference type="ARBA" id="ARBA00022475"/>
    </source>
</evidence>
<evidence type="ECO:0000259" key="8">
    <source>
        <dbReference type="PROSITE" id="PS50928"/>
    </source>
</evidence>
<dbReference type="PANTHER" id="PTHR30465">
    <property type="entry name" value="INNER MEMBRANE ABC TRANSPORTER"/>
    <property type="match status" value="1"/>
</dbReference>
<dbReference type="Pfam" id="PF00528">
    <property type="entry name" value="BPD_transp_1"/>
    <property type="match status" value="1"/>
</dbReference>
<evidence type="ECO:0000256" key="1">
    <source>
        <dbReference type="ARBA" id="ARBA00004651"/>
    </source>
</evidence>
<dbReference type="Pfam" id="PF19300">
    <property type="entry name" value="BPD_transp_1_N"/>
    <property type="match status" value="1"/>
</dbReference>
<comment type="caution">
    <text evidence="10">The sequence shown here is derived from an EMBL/GenBank/DDBJ whole genome shotgun (WGS) entry which is preliminary data.</text>
</comment>
<evidence type="ECO:0000313" key="11">
    <source>
        <dbReference type="Proteomes" id="UP000036834"/>
    </source>
</evidence>
<dbReference type="RefSeq" id="WP_049741594.1">
    <property type="nucleotide sequence ID" value="NZ_BJON01000020.1"/>
</dbReference>
<dbReference type="InterPro" id="IPR045621">
    <property type="entry name" value="BPD_transp_1_N"/>
</dbReference>
<dbReference type="InterPro" id="IPR035906">
    <property type="entry name" value="MetI-like_sf"/>
</dbReference>
<dbReference type="PATRIC" id="fig|54915.3.peg.4644"/>
<feature type="transmembrane region" description="Helical" evidence="7">
    <location>
        <begin position="228"/>
        <end position="254"/>
    </location>
</feature>
<protein>
    <submittedName>
        <fullName evidence="10">Peptide ABC transporter permease</fullName>
    </submittedName>
</protein>
<evidence type="ECO:0000256" key="7">
    <source>
        <dbReference type="RuleBase" id="RU363032"/>
    </source>
</evidence>
<dbReference type="GO" id="GO:0055085">
    <property type="term" value="P:transmembrane transport"/>
    <property type="evidence" value="ECO:0007669"/>
    <property type="project" value="InterPro"/>
</dbReference>
<dbReference type="EMBL" id="LGIQ01000011">
    <property type="protein sequence ID" value="KNB69569.1"/>
    <property type="molecule type" value="Genomic_DNA"/>
</dbReference>
<feature type="transmembrane region" description="Helical" evidence="7">
    <location>
        <begin position="9"/>
        <end position="30"/>
    </location>
</feature>
<dbReference type="OrthoDB" id="24153at2"/>
<feature type="transmembrane region" description="Helical" evidence="7">
    <location>
        <begin position="174"/>
        <end position="193"/>
    </location>
</feature>
<name>A0A0K9YLK0_9BACL</name>